<comment type="caution">
    <text evidence="12">The sequence shown here is derived from an EMBL/GenBank/DDBJ whole genome shotgun (WGS) entry which is preliminary data.</text>
</comment>
<dbReference type="SUPFAM" id="SSF52833">
    <property type="entry name" value="Thioredoxin-like"/>
    <property type="match status" value="1"/>
</dbReference>
<feature type="domain" description="Thioredoxin" evidence="11">
    <location>
        <begin position="1"/>
        <end position="102"/>
    </location>
</feature>
<feature type="site" description="Contributes to redox potential value" evidence="9">
    <location>
        <position position="28"/>
    </location>
</feature>
<proteinExistence type="inferred from homology"/>
<protein>
    <recommendedName>
        <fullName evidence="2 7">Thioredoxin</fullName>
    </recommendedName>
</protein>
<dbReference type="FunFam" id="3.40.30.10:FF:000001">
    <property type="entry name" value="Thioredoxin"/>
    <property type="match status" value="1"/>
</dbReference>
<dbReference type="RefSeq" id="WP_065417438.1">
    <property type="nucleotide sequence ID" value="NZ_CP016090.1"/>
</dbReference>
<keyword evidence="3" id="KW-0813">Transport</keyword>
<dbReference type="Proteomes" id="UP000821656">
    <property type="component" value="Unassembled WGS sequence"/>
</dbReference>
<evidence type="ECO:0000256" key="3">
    <source>
        <dbReference type="ARBA" id="ARBA00022448"/>
    </source>
</evidence>
<feature type="active site" description="Nucleophile" evidence="9">
    <location>
        <position position="27"/>
    </location>
</feature>
<dbReference type="InterPro" id="IPR036249">
    <property type="entry name" value="Thioredoxin-like_sf"/>
</dbReference>
<comment type="similarity">
    <text evidence="1 8">Belongs to the thioredoxin family.</text>
</comment>
<evidence type="ECO:0000313" key="13">
    <source>
        <dbReference type="Proteomes" id="UP000821656"/>
    </source>
</evidence>
<dbReference type="PRINTS" id="PR00421">
    <property type="entry name" value="THIOREDOXIN"/>
</dbReference>
<evidence type="ECO:0000256" key="8">
    <source>
        <dbReference type="PIRNR" id="PIRNR000077"/>
    </source>
</evidence>
<dbReference type="CDD" id="cd02947">
    <property type="entry name" value="TRX_family"/>
    <property type="match status" value="1"/>
</dbReference>
<dbReference type="PROSITE" id="PS51352">
    <property type="entry name" value="THIOREDOXIN_2"/>
    <property type="match status" value="1"/>
</dbReference>
<dbReference type="InterPro" id="IPR017937">
    <property type="entry name" value="Thioredoxin_CS"/>
</dbReference>
<gene>
    <name evidence="12" type="ORF">DFH45_005035</name>
</gene>
<dbReference type="GO" id="GO:0045454">
    <property type="term" value="P:cell redox homeostasis"/>
    <property type="evidence" value="ECO:0007669"/>
    <property type="project" value="TreeGrafter"/>
</dbReference>
<evidence type="ECO:0000256" key="1">
    <source>
        <dbReference type="ARBA" id="ARBA00008987"/>
    </source>
</evidence>
<dbReference type="PANTHER" id="PTHR45663:SF11">
    <property type="entry name" value="GEO12009P1"/>
    <property type="match status" value="1"/>
</dbReference>
<feature type="site" description="Contributes to redox potential value" evidence="9">
    <location>
        <position position="29"/>
    </location>
</feature>
<dbReference type="PANTHER" id="PTHR45663">
    <property type="entry name" value="GEO12009P1"/>
    <property type="match status" value="1"/>
</dbReference>
<evidence type="ECO:0000256" key="7">
    <source>
        <dbReference type="NCBIfam" id="TIGR01068"/>
    </source>
</evidence>
<evidence type="ECO:0000256" key="4">
    <source>
        <dbReference type="ARBA" id="ARBA00022982"/>
    </source>
</evidence>
<organism evidence="12 13">
    <name type="scientific">Clostridium beijerinckii</name>
    <name type="common">Clostridium MP</name>
    <dbReference type="NCBI Taxonomy" id="1520"/>
    <lineage>
        <taxon>Bacteria</taxon>
        <taxon>Bacillati</taxon>
        <taxon>Bacillota</taxon>
        <taxon>Clostridia</taxon>
        <taxon>Eubacteriales</taxon>
        <taxon>Clostridiaceae</taxon>
        <taxon>Clostridium</taxon>
    </lineage>
</organism>
<dbReference type="InterPro" id="IPR013766">
    <property type="entry name" value="Thioredoxin_domain"/>
</dbReference>
<dbReference type="PROSITE" id="PS00194">
    <property type="entry name" value="THIOREDOXIN_1"/>
    <property type="match status" value="1"/>
</dbReference>
<accession>A0A1B9BM97</accession>
<dbReference type="NCBIfam" id="TIGR01068">
    <property type="entry name" value="thioredoxin"/>
    <property type="match status" value="1"/>
</dbReference>
<feature type="disulfide bond" description="Redox-active" evidence="10">
    <location>
        <begin position="27"/>
        <end position="30"/>
    </location>
</feature>
<dbReference type="PIRSF" id="PIRSF000077">
    <property type="entry name" value="Thioredoxin"/>
    <property type="match status" value="1"/>
</dbReference>
<dbReference type="GO" id="GO:0005829">
    <property type="term" value="C:cytosol"/>
    <property type="evidence" value="ECO:0007669"/>
    <property type="project" value="TreeGrafter"/>
</dbReference>
<dbReference type="EMBL" id="JABSXK010000001">
    <property type="protein sequence ID" value="NRV12072.1"/>
    <property type="molecule type" value="Genomic_DNA"/>
</dbReference>
<dbReference type="InterPro" id="IPR005746">
    <property type="entry name" value="Thioredoxin"/>
</dbReference>
<keyword evidence="6 10" id="KW-0676">Redox-active center</keyword>
<feature type="active site" description="Nucleophile" evidence="9">
    <location>
        <position position="30"/>
    </location>
</feature>
<dbReference type="AlphaFoldDB" id="A0A1B9BM97"/>
<evidence type="ECO:0000256" key="10">
    <source>
        <dbReference type="PIRSR" id="PIRSR000077-4"/>
    </source>
</evidence>
<evidence type="ECO:0000256" key="6">
    <source>
        <dbReference type="ARBA" id="ARBA00023284"/>
    </source>
</evidence>
<reference evidence="12" key="1">
    <citation type="submission" date="2020-05" db="EMBL/GenBank/DDBJ databases">
        <title>Genomic insights into acetone-butanol-ethanol (ABE) fermentation by sequencing solventogenic clostridia strains.</title>
        <authorList>
            <person name="Brown S."/>
        </authorList>
    </citation>
    <scope>NUCLEOTIDE SEQUENCE</scope>
    <source>
        <strain evidence="12">DJ126</strain>
    </source>
</reference>
<feature type="site" description="Deprotonates C-terminal active site Cys" evidence="9">
    <location>
        <position position="21"/>
    </location>
</feature>
<evidence type="ECO:0000256" key="2">
    <source>
        <dbReference type="ARBA" id="ARBA00020570"/>
    </source>
</evidence>
<keyword evidence="4" id="KW-0249">Electron transport</keyword>
<dbReference type="Pfam" id="PF00085">
    <property type="entry name" value="Thioredoxin"/>
    <property type="match status" value="1"/>
</dbReference>
<evidence type="ECO:0000256" key="9">
    <source>
        <dbReference type="PIRSR" id="PIRSR000077-1"/>
    </source>
</evidence>
<dbReference type="GO" id="GO:0015035">
    <property type="term" value="F:protein-disulfide reductase activity"/>
    <property type="evidence" value="ECO:0007669"/>
    <property type="project" value="UniProtKB-UniRule"/>
</dbReference>
<keyword evidence="5 10" id="KW-1015">Disulfide bond</keyword>
<name>A0A1B9BM97_CLOBE</name>
<evidence type="ECO:0000259" key="11">
    <source>
        <dbReference type="PROSITE" id="PS51352"/>
    </source>
</evidence>
<evidence type="ECO:0000256" key="5">
    <source>
        <dbReference type="ARBA" id="ARBA00023157"/>
    </source>
</evidence>
<dbReference type="Gene3D" id="3.40.30.10">
    <property type="entry name" value="Glutaredoxin"/>
    <property type="match status" value="1"/>
</dbReference>
<evidence type="ECO:0000313" key="12">
    <source>
        <dbReference type="EMBL" id="NRV12072.1"/>
    </source>
</evidence>
<sequence length="102" mass="11681">MKIVDNNEFENEIKSGVTVVDFFATWCGPCKMIAPILEELSEEMKEKVNFIKVDVDKSVDLADEYHISSIPTVAIFKNNENVNQFVGFLPKEEIKRLIENTL</sequence>